<dbReference type="PANTHER" id="PTHR42760:SF133">
    <property type="entry name" value="3-OXOACYL-[ACYL-CARRIER-PROTEIN] REDUCTASE"/>
    <property type="match status" value="1"/>
</dbReference>
<dbReference type="GO" id="GO:0016616">
    <property type="term" value="F:oxidoreductase activity, acting on the CH-OH group of donors, NAD or NADP as acceptor"/>
    <property type="evidence" value="ECO:0007669"/>
    <property type="project" value="TreeGrafter"/>
</dbReference>
<dbReference type="Proteomes" id="UP000076400">
    <property type="component" value="Unassembled WGS sequence"/>
</dbReference>
<dbReference type="RefSeq" id="WP_067552981.1">
    <property type="nucleotide sequence ID" value="NZ_LPXN01000046.1"/>
</dbReference>
<evidence type="ECO:0000313" key="4">
    <source>
        <dbReference type="Proteomes" id="UP000076400"/>
    </source>
</evidence>
<protein>
    <recommendedName>
        <fullName evidence="5">Short-chain dehydrogenase</fullName>
    </recommendedName>
</protein>
<dbReference type="InterPro" id="IPR002347">
    <property type="entry name" value="SDR_fam"/>
</dbReference>
<evidence type="ECO:0000313" key="3">
    <source>
        <dbReference type="EMBL" id="KZD12208.1"/>
    </source>
</evidence>
<organism evidence="3 4">
    <name type="scientific">Oceanibaculum pacificum</name>
    <dbReference type="NCBI Taxonomy" id="580166"/>
    <lineage>
        <taxon>Bacteria</taxon>
        <taxon>Pseudomonadati</taxon>
        <taxon>Pseudomonadota</taxon>
        <taxon>Alphaproteobacteria</taxon>
        <taxon>Rhodospirillales</taxon>
        <taxon>Oceanibaculaceae</taxon>
        <taxon>Oceanibaculum</taxon>
    </lineage>
</organism>
<dbReference type="STRING" id="580166.AUP43_05225"/>
<gene>
    <name evidence="3" type="ORF">AUP43_05225</name>
</gene>
<dbReference type="Pfam" id="PF13561">
    <property type="entry name" value="adh_short_C2"/>
    <property type="match status" value="1"/>
</dbReference>
<keyword evidence="4" id="KW-1185">Reference proteome</keyword>
<evidence type="ECO:0000256" key="2">
    <source>
        <dbReference type="ARBA" id="ARBA00023002"/>
    </source>
</evidence>
<evidence type="ECO:0000256" key="1">
    <source>
        <dbReference type="ARBA" id="ARBA00006484"/>
    </source>
</evidence>
<comment type="similarity">
    <text evidence="1">Belongs to the short-chain dehydrogenases/reductases (SDR) family.</text>
</comment>
<evidence type="ECO:0008006" key="5">
    <source>
        <dbReference type="Google" id="ProtNLM"/>
    </source>
</evidence>
<name>A0A154WFA3_9PROT</name>
<dbReference type="Gene3D" id="3.40.50.720">
    <property type="entry name" value="NAD(P)-binding Rossmann-like Domain"/>
    <property type="match status" value="1"/>
</dbReference>
<sequence>MSLRTDIDGKRVLLLGACGVLGRRHAAILAEHGARLAIADRPGSDVMALAAELGAHGIEIDATDEAAMVAGVAAAVGALGGLDGAIFNAAVTGEALARQGGDPFPPFEEYPLSLWQTTMDVNLTGAFLFAREAGRALKAQGGGSLINVASIYGIVGPDHRIYDGQPFKSFPGYAASKAGLIGLTRWLATWWAESQVRVNSVSPGGVYNGHDARFAEAYGNRTPMGRMADKDEITGILIYLLSDSSRYCTGQNFAIDGGLTAW</sequence>
<dbReference type="InterPro" id="IPR036291">
    <property type="entry name" value="NAD(P)-bd_dom_sf"/>
</dbReference>
<comment type="caution">
    <text evidence="3">The sequence shown here is derived from an EMBL/GenBank/DDBJ whole genome shotgun (WGS) entry which is preliminary data.</text>
</comment>
<dbReference type="PANTHER" id="PTHR42760">
    <property type="entry name" value="SHORT-CHAIN DEHYDROGENASES/REDUCTASES FAMILY MEMBER"/>
    <property type="match status" value="1"/>
</dbReference>
<accession>A0A154WFA3</accession>
<reference evidence="3 4" key="1">
    <citation type="submission" date="2015-12" db="EMBL/GenBank/DDBJ databases">
        <title>Genome sequence of Oceanibaculum pacificum MCCC 1A02656.</title>
        <authorList>
            <person name="Lu L."/>
            <person name="Lai Q."/>
            <person name="Shao Z."/>
            <person name="Qian P."/>
        </authorList>
    </citation>
    <scope>NUCLEOTIDE SEQUENCE [LARGE SCALE GENOMIC DNA]</scope>
    <source>
        <strain evidence="3 4">MCCC 1A02656</strain>
    </source>
</reference>
<keyword evidence="2" id="KW-0560">Oxidoreductase</keyword>
<proteinExistence type="inferred from homology"/>
<dbReference type="EMBL" id="LPXN01000046">
    <property type="protein sequence ID" value="KZD12208.1"/>
    <property type="molecule type" value="Genomic_DNA"/>
</dbReference>
<dbReference type="AlphaFoldDB" id="A0A154WFA3"/>
<dbReference type="PRINTS" id="PR00081">
    <property type="entry name" value="GDHRDH"/>
</dbReference>
<dbReference type="SUPFAM" id="SSF51735">
    <property type="entry name" value="NAD(P)-binding Rossmann-fold domains"/>
    <property type="match status" value="1"/>
</dbReference>
<dbReference type="OrthoDB" id="9803333at2"/>
<dbReference type="PRINTS" id="PR00080">
    <property type="entry name" value="SDRFAMILY"/>
</dbReference>